<dbReference type="PROSITE" id="PS50181">
    <property type="entry name" value="FBOX"/>
    <property type="match status" value="1"/>
</dbReference>
<evidence type="ECO:0000313" key="2">
    <source>
        <dbReference type="EMBL" id="CAL1705789.1"/>
    </source>
</evidence>
<evidence type="ECO:0000313" key="3">
    <source>
        <dbReference type="Proteomes" id="UP001497453"/>
    </source>
</evidence>
<reference evidence="3" key="1">
    <citation type="submission" date="2024-04" db="EMBL/GenBank/DDBJ databases">
        <authorList>
            <person name="Shaw F."/>
            <person name="Minotto A."/>
        </authorList>
    </citation>
    <scope>NUCLEOTIDE SEQUENCE [LARGE SCALE GENOMIC DNA]</scope>
</reference>
<dbReference type="EMBL" id="OZ037946">
    <property type="protein sequence ID" value="CAL1705789.1"/>
    <property type="molecule type" value="Genomic_DNA"/>
</dbReference>
<protein>
    <recommendedName>
        <fullName evidence="1">F-box domain-containing protein</fullName>
    </recommendedName>
</protein>
<name>A0ABP1DGM5_9APHY</name>
<dbReference type="Proteomes" id="UP001497453">
    <property type="component" value="Chromosome 3"/>
</dbReference>
<keyword evidence="3" id="KW-1185">Reference proteome</keyword>
<dbReference type="InterPro" id="IPR036047">
    <property type="entry name" value="F-box-like_dom_sf"/>
</dbReference>
<proteinExistence type="predicted"/>
<dbReference type="InterPro" id="IPR001810">
    <property type="entry name" value="F-box_dom"/>
</dbReference>
<dbReference type="Gene3D" id="1.20.1280.50">
    <property type="match status" value="1"/>
</dbReference>
<feature type="domain" description="F-box" evidence="1">
    <location>
        <begin position="10"/>
        <end position="56"/>
    </location>
</feature>
<sequence length="482" mass="55353">MTGAEAIQAARNAKSLPYDVLLDLFTFLDATDIVNFLSSSKLLYSHIRDETIWRKLSARYGVRDLSLFGDYTWYDIYTGLLHTYGPLLGLWANDYPYIGNIMECRVNTDRTWYGIICEVWKFPAGNDIPDNDREPCLPSYHESFRIILTREDVNESRTGCRTRIQWYPYSQQSVSFDDMDRLQTPSLHVLSHTNQAIFVHIGEDLAFMPGGEHPQMTGQFPDFPGTQVAWYEYSRELPRILQEPSSEFSDSRDFISPSTQARASYLYSARVDHTFPPALSIYPHPDRGDSLRLHTPQLPRVFRDFRGDGWNDVSIRNRYYPLRSPLRETATTAIGSSGWDPTVLEGIWLGGYWSHGTEVMFLEWDSEQKEVRAWKLTGDVNVPRGAISWRFKVGEDLPDLPVDAFEEVRPEALFSGVATISNFGFLPDDRSETPVYVALIGLDDIRVSWPELLPTSRFRRYKGRDLPSEQVVGGVRRATLWL</sequence>
<dbReference type="SUPFAM" id="SSF81383">
    <property type="entry name" value="F-box domain"/>
    <property type="match status" value="1"/>
</dbReference>
<dbReference type="Pfam" id="PF12937">
    <property type="entry name" value="F-box-like"/>
    <property type="match status" value="1"/>
</dbReference>
<accession>A0ABP1DGM5</accession>
<organism evidence="2 3">
    <name type="scientific">Somion occarium</name>
    <dbReference type="NCBI Taxonomy" id="3059160"/>
    <lineage>
        <taxon>Eukaryota</taxon>
        <taxon>Fungi</taxon>
        <taxon>Dikarya</taxon>
        <taxon>Basidiomycota</taxon>
        <taxon>Agaricomycotina</taxon>
        <taxon>Agaricomycetes</taxon>
        <taxon>Polyporales</taxon>
        <taxon>Cerrenaceae</taxon>
        <taxon>Somion</taxon>
    </lineage>
</organism>
<gene>
    <name evidence="2" type="ORF">GFSPODELE1_LOCUS5586</name>
</gene>
<dbReference type="Pfam" id="PF12014">
    <property type="entry name" value="Cyclin_D1_bind"/>
    <property type="match status" value="1"/>
</dbReference>
<evidence type="ECO:0000259" key="1">
    <source>
        <dbReference type="PROSITE" id="PS50181"/>
    </source>
</evidence>